<reference evidence="2 4" key="2">
    <citation type="journal article" date="2011" name="PLoS Biol.">
        <title>Modernizing reference genome assemblies.</title>
        <authorList>
            <person name="Church D.M."/>
            <person name="Schneider V.A."/>
            <person name="Graves T."/>
            <person name="Auger K."/>
            <person name="Cunningham F."/>
            <person name="Bouk N."/>
            <person name="Chen H.C."/>
            <person name="Agarwala R."/>
            <person name="McLaren W.M."/>
            <person name="Ritchie G.R."/>
            <person name="Albracht D."/>
            <person name="Kremitzki M."/>
            <person name="Rock S."/>
            <person name="Kotkiewicz H."/>
            <person name="Kremitzki C."/>
            <person name="Wollam A."/>
            <person name="Trani L."/>
            <person name="Fulton L."/>
            <person name="Fulton R."/>
            <person name="Matthews L."/>
            <person name="Whitehead S."/>
            <person name="Chow W."/>
            <person name="Torrance J."/>
            <person name="Dunn M."/>
            <person name="Harden G."/>
            <person name="Threadgold G."/>
            <person name="Wood J."/>
            <person name="Collins J."/>
            <person name="Heath P."/>
            <person name="Griffiths G."/>
            <person name="Pelan S."/>
            <person name="Grafham D."/>
            <person name="Eichler E.E."/>
            <person name="Weinstock G."/>
            <person name="Mardis E.R."/>
            <person name="Wilson R.K."/>
            <person name="Howe K."/>
            <person name="Flicek P."/>
            <person name="Hubbard T."/>
        </authorList>
    </citation>
    <scope>NUCLEOTIDE SEQUENCE [LARGE SCALE GENOMIC DNA]</scope>
    <source>
        <strain evidence="2 4">C57BL/6J</strain>
    </source>
</reference>
<proteinExistence type="predicted"/>
<gene>
    <name evidence="2 3" type="primary">Wdr44</name>
</gene>
<sequence>MASESDTEEFYDAPEDVHLGTGYPVGKPRIQQTKLEMSPLYKN</sequence>
<dbReference type="Ensembl" id="ENSMUST00000149483.2">
    <property type="protein sequence ID" value="ENSMUSP00000116260.2"/>
    <property type="gene ID" value="ENSMUSG00000036769.15"/>
</dbReference>
<reference evidence="2" key="3">
    <citation type="submission" date="2025-08" db="UniProtKB">
        <authorList>
            <consortium name="Ensembl"/>
        </authorList>
    </citation>
    <scope>IDENTIFICATION</scope>
    <source>
        <strain evidence="2">C57BL/6J</strain>
    </source>
</reference>
<feature type="region of interest" description="Disordered" evidence="1">
    <location>
        <begin position="1"/>
        <end position="26"/>
    </location>
</feature>
<reference evidence="2 4" key="1">
    <citation type="journal article" date="2009" name="PLoS Biol.">
        <title>Lineage-specific biology revealed by a finished genome assembly of the mouse.</title>
        <authorList>
            <consortium name="Mouse Genome Sequencing Consortium"/>
            <person name="Church D.M."/>
            <person name="Goodstadt L."/>
            <person name="Hillier L.W."/>
            <person name="Zody M.C."/>
            <person name="Goldstein S."/>
            <person name="She X."/>
            <person name="Bult C.J."/>
            <person name="Agarwala R."/>
            <person name="Cherry J.L."/>
            <person name="DiCuccio M."/>
            <person name="Hlavina W."/>
            <person name="Kapustin Y."/>
            <person name="Meric P."/>
            <person name="Maglott D."/>
            <person name="Birtle Z."/>
            <person name="Marques A.C."/>
            <person name="Graves T."/>
            <person name="Zhou S."/>
            <person name="Teague B."/>
            <person name="Potamousis K."/>
            <person name="Churas C."/>
            <person name="Place M."/>
            <person name="Herschleb J."/>
            <person name="Runnheim R."/>
            <person name="Forrest D."/>
            <person name="Amos-Landgraf J."/>
            <person name="Schwartz D.C."/>
            <person name="Cheng Z."/>
            <person name="Lindblad-Toh K."/>
            <person name="Eichler E.E."/>
            <person name="Ponting C.P."/>
        </authorList>
    </citation>
    <scope>NUCLEOTIDE SEQUENCE [LARGE SCALE GENOMIC DNA]</scope>
    <source>
        <strain evidence="2 4">C57BL/6J</strain>
    </source>
</reference>
<dbReference type="AlphaFoldDB" id="D6RHR5"/>
<evidence type="ECO:0000256" key="1">
    <source>
        <dbReference type="SAM" id="MobiDB-lite"/>
    </source>
</evidence>
<reference evidence="2" key="4">
    <citation type="submission" date="2025-09" db="UniProtKB">
        <authorList>
            <consortium name="Ensembl"/>
        </authorList>
    </citation>
    <scope>IDENTIFICATION</scope>
    <source>
        <strain evidence="2">C57BL/6J</strain>
    </source>
</reference>
<dbReference type="VEuPathDB" id="HostDB:ENSMUSG00000036769"/>
<keyword evidence="4" id="KW-1185">Reference proteome</keyword>
<dbReference type="MGI" id="MGI:1919654">
    <property type="gene designation" value="Wdr44"/>
</dbReference>
<dbReference type="Antibodypedia" id="29682">
    <property type="antibodies" value="38 antibodies from 14 providers"/>
</dbReference>
<evidence type="ECO:0000313" key="3">
    <source>
        <dbReference type="MGI" id="MGI:1919654"/>
    </source>
</evidence>
<dbReference type="HOGENOM" id="CLU_3241989_0_0_1"/>
<protein>
    <submittedName>
        <fullName evidence="2">WD repeat domain 44</fullName>
    </submittedName>
</protein>
<evidence type="ECO:0000313" key="4">
    <source>
        <dbReference type="Proteomes" id="UP000000589"/>
    </source>
</evidence>
<organism evidence="2 4">
    <name type="scientific">Mus musculus</name>
    <name type="common">Mouse</name>
    <dbReference type="NCBI Taxonomy" id="10090"/>
    <lineage>
        <taxon>Eukaryota</taxon>
        <taxon>Metazoa</taxon>
        <taxon>Chordata</taxon>
        <taxon>Craniata</taxon>
        <taxon>Vertebrata</taxon>
        <taxon>Euteleostomi</taxon>
        <taxon>Mammalia</taxon>
        <taxon>Eutheria</taxon>
        <taxon>Euarchontoglires</taxon>
        <taxon>Glires</taxon>
        <taxon>Rodentia</taxon>
        <taxon>Myomorpha</taxon>
        <taxon>Muroidea</taxon>
        <taxon>Muridae</taxon>
        <taxon>Murinae</taxon>
        <taxon>Mus</taxon>
        <taxon>Mus</taxon>
    </lineage>
</organism>
<dbReference type="Bgee" id="ENSMUSG00000036769">
    <property type="expression patterns" value="Expressed in lumbar dorsal root ganglion and 203 other cell types or tissues"/>
</dbReference>
<dbReference type="Proteomes" id="UP000000589">
    <property type="component" value="Chromosome X"/>
</dbReference>
<dbReference type="AGR" id="MGI:1919654"/>
<dbReference type="GeneTree" id="ENSGT00940000157557"/>
<dbReference type="ExpressionAtlas" id="D6RHR5">
    <property type="expression patterns" value="baseline and differential"/>
</dbReference>
<accession>D6RHR5</accession>
<name>D6RHR5_MOUSE</name>
<feature type="compositionally biased region" description="Acidic residues" evidence="1">
    <location>
        <begin position="1"/>
        <end position="14"/>
    </location>
</feature>
<evidence type="ECO:0000313" key="2">
    <source>
        <dbReference type="Ensembl" id="ENSMUSP00000116260.2"/>
    </source>
</evidence>